<dbReference type="AlphaFoldDB" id="A0A9N9T100"/>
<accession>A0A9N9T100</accession>
<name>A0A9N9T100_DIABA</name>
<dbReference type="EMBL" id="OU898279">
    <property type="protein sequence ID" value="CAG9833245.1"/>
    <property type="molecule type" value="Genomic_DNA"/>
</dbReference>
<feature type="compositionally biased region" description="Basic and acidic residues" evidence="2">
    <location>
        <begin position="88"/>
        <end position="104"/>
    </location>
</feature>
<evidence type="ECO:0000256" key="2">
    <source>
        <dbReference type="SAM" id="MobiDB-lite"/>
    </source>
</evidence>
<sequence length="244" mass="28042">MENLFKRLKTYPSEAQKVKIMRKNILVDYIPLIALQDFATVEMLVATIKRLEQNVLPLLQTTKGRAGISIDDSEKPKEQVHVINNQNKQDRSKVGNRQDRENNSSRRPNPKYMYENDRPSPPENTEIRNQSFSSPTPMMQSFSSPPPVIQSAPYQAPRNPKKIICFNCNRPGHISRDCRSKSVSCYCCGYKGVTISSCPKCCISNRSKINRLYRPSLNPIFEKKGFDSRPHINYLEVDVDRIHP</sequence>
<dbReference type="OrthoDB" id="6762635at2759"/>
<evidence type="ECO:0000313" key="5">
    <source>
        <dbReference type="Proteomes" id="UP001153709"/>
    </source>
</evidence>
<feature type="domain" description="CCHC-type" evidence="3">
    <location>
        <begin position="165"/>
        <end position="180"/>
    </location>
</feature>
<evidence type="ECO:0000256" key="1">
    <source>
        <dbReference type="PROSITE-ProRule" id="PRU00047"/>
    </source>
</evidence>
<proteinExistence type="predicted"/>
<keyword evidence="1" id="KW-0479">Metal-binding</keyword>
<keyword evidence="5" id="KW-1185">Reference proteome</keyword>
<dbReference type="GO" id="GO:0003676">
    <property type="term" value="F:nucleic acid binding"/>
    <property type="evidence" value="ECO:0007669"/>
    <property type="project" value="InterPro"/>
</dbReference>
<dbReference type="SUPFAM" id="SSF57756">
    <property type="entry name" value="Retrovirus zinc finger-like domains"/>
    <property type="match status" value="1"/>
</dbReference>
<gene>
    <name evidence="4" type="ORF">DIABBA_LOCUS6656</name>
</gene>
<evidence type="ECO:0000313" key="4">
    <source>
        <dbReference type="EMBL" id="CAG9833245.1"/>
    </source>
</evidence>
<dbReference type="InterPro" id="IPR001878">
    <property type="entry name" value="Znf_CCHC"/>
</dbReference>
<dbReference type="InterPro" id="IPR036875">
    <property type="entry name" value="Znf_CCHC_sf"/>
</dbReference>
<protein>
    <recommendedName>
        <fullName evidence="3">CCHC-type domain-containing protein</fullName>
    </recommendedName>
</protein>
<keyword evidence="1" id="KW-0862">Zinc</keyword>
<organism evidence="4 5">
    <name type="scientific">Diabrotica balteata</name>
    <name type="common">Banded cucumber beetle</name>
    <dbReference type="NCBI Taxonomy" id="107213"/>
    <lineage>
        <taxon>Eukaryota</taxon>
        <taxon>Metazoa</taxon>
        <taxon>Ecdysozoa</taxon>
        <taxon>Arthropoda</taxon>
        <taxon>Hexapoda</taxon>
        <taxon>Insecta</taxon>
        <taxon>Pterygota</taxon>
        <taxon>Neoptera</taxon>
        <taxon>Endopterygota</taxon>
        <taxon>Coleoptera</taxon>
        <taxon>Polyphaga</taxon>
        <taxon>Cucujiformia</taxon>
        <taxon>Chrysomeloidea</taxon>
        <taxon>Chrysomelidae</taxon>
        <taxon>Galerucinae</taxon>
        <taxon>Diabroticina</taxon>
        <taxon>Diabroticites</taxon>
        <taxon>Diabrotica</taxon>
    </lineage>
</organism>
<dbReference type="Gene3D" id="4.10.60.10">
    <property type="entry name" value="Zinc finger, CCHC-type"/>
    <property type="match status" value="1"/>
</dbReference>
<evidence type="ECO:0000259" key="3">
    <source>
        <dbReference type="PROSITE" id="PS50158"/>
    </source>
</evidence>
<reference evidence="4" key="1">
    <citation type="submission" date="2022-01" db="EMBL/GenBank/DDBJ databases">
        <authorList>
            <person name="King R."/>
        </authorList>
    </citation>
    <scope>NUCLEOTIDE SEQUENCE</scope>
</reference>
<keyword evidence="1" id="KW-0863">Zinc-finger</keyword>
<dbReference type="Proteomes" id="UP001153709">
    <property type="component" value="Chromosome 4"/>
</dbReference>
<dbReference type="PANTHER" id="PTHR23002">
    <property type="entry name" value="ZINC FINGER CCHC DOMAIN CONTAINING PROTEIN"/>
    <property type="match status" value="1"/>
</dbReference>
<dbReference type="Pfam" id="PF00098">
    <property type="entry name" value="zf-CCHC"/>
    <property type="match status" value="1"/>
</dbReference>
<dbReference type="InterPro" id="IPR051714">
    <property type="entry name" value="Znf_CCHC_NABP"/>
</dbReference>
<feature type="compositionally biased region" description="Polar residues" evidence="2">
    <location>
        <begin position="127"/>
        <end position="143"/>
    </location>
</feature>
<dbReference type="GO" id="GO:0008270">
    <property type="term" value="F:zinc ion binding"/>
    <property type="evidence" value="ECO:0007669"/>
    <property type="project" value="UniProtKB-KW"/>
</dbReference>
<feature type="region of interest" description="Disordered" evidence="2">
    <location>
        <begin position="68"/>
        <end position="154"/>
    </location>
</feature>
<dbReference type="PROSITE" id="PS50158">
    <property type="entry name" value="ZF_CCHC"/>
    <property type="match status" value="1"/>
</dbReference>
<dbReference type="SMART" id="SM00343">
    <property type="entry name" value="ZnF_C2HC"/>
    <property type="match status" value="1"/>
</dbReference>